<accession>A0A433KGA6</accession>
<protein>
    <recommendedName>
        <fullName evidence="3">DUF3037 domain-containing protein</fullName>
    </recommendedName>
</protein>
<dbReference type="EMBL" id="RZHF01000029">
    <property type="protein sequence ID" value="RUR27712.1"/>
    <property type="molecule type" value="Genomic_DNA"/>
</dbReference>
<evidence type="ECO:0000313" key="2">
    <source>
        <dbReference type="Proteomes" id="UP000287023"/>
    </source>
</evidence>
<evidence type="ECO:0000313" key="1">
    <source>
        <dbReference type="EMBL" id="RUR27712.1"/>
    </source>
</evidence>
<proteinExistence type="predicted"/>
<reference evidence="1 2" key="1">
    <citation type="submission" date="2018-12" db="EMBL/GenBank/DDBJ databases">
        <title>three novel Halomonas strain isolated from plants.</title>
        <authorList>
            <person name="Sun C."/>
        </authorList>
    </citation>
    <scope>NUCLEOTIDE SEQUENCE [LARGE SCALE GENOMIC DNA]</scope>
    <source>
        <strain evidence="1 2">JCM 18142</strain>
    </source>
</reference>
<evidence type="ECO:0008006" key="3">
    <source>
        <dbReference type="Google" id="ProtNLM"/>
    </source>
</evidence>
<sequence length="290" mass="32393">MLIDEIFKKQRSVSKPLVKGSWYRVQWTPDVAASERLNIGIAFVDSDGGRTIQTIDEFARLRCLYGQEVIFHAQLACQIANELVQQEKNFSELGTPQLHFIEGGFAQGDSAAQILSRLVSDLVPLSISSARSARHVPVTRKAASKSVYEALALRLGRSTASKYIPEEPTIMTNDGFEIFLPFRREADGKLSNGEAATLVSADFTKPEKVQSELLVGHRDISLALREKLFSQGEIFILRPNKDSMRKDALNYAEAETDKFARYLTSMGIPFQQADTSQEITEQVQEWCLAS</sequence>
<dbReference type="AlphaFoldDB" id="A0A433KGA6"/>
<gene>
    <name evidence="1" type="ORF">ELY38_18785</name>
</gene>
<dbReference type="OrthoDB" id="6156162at2"/>
<name>A0A433KGA6_9GAMM</name>
<dbReference type="Proteomes" id="UP000287023">
    <property type="component" value="Unassembled WGS sequence"/>
</dbReference>
<comment type="caution">
    <text evidence="1">The sequence shown here is derived from an EMBL/GenBank/DDBJ whole genome shotgun (WGS) entry which is preliminary data.</text>
</comment>
<keyword evidence="2" id="KW-1185">Reference proteome</keyword>
<organism evidence="1 2">
    <name type="scientific">Vreelandella nanhaiensis</name>
    <dbReference type="NCBI Taxonomy" id="1258546"/>
    <lineage>
        <taxon>Bacteria</taxon>
        <taxon>Pseudomonadati</taxon>
        <taxon>Pseudomonadota</taxon>
        <taxon>Gammaproteobacteria</taxon>
        <taxon>Oceanospirillales</taxon>
        <taxon>Halomonadaceae</taxon>
        <taxon>Vreelandella</taxon>
    </lineage>
</organism>
<dbReference type="RefSeq" id="WP_127063680.1">
    <property type="nucleotide sequence ID" value="NZ_RZHF01000029.1"/>
</dbReference>